<evidence type="ECO:0000256" key="1">
    <source>
        <dbReference type="ARBA" id="ARBA00004141"/>
    </source>
</evidence>
<feature type="transmembrane region" description="Helical" evidence="6">
    <location>
        <begin position="231"/>
        <end position="252"/>
    </location>
</feature>
<feature type="transmembrane region" description="Helical" evidence="6">
    <location>
        <begin position="106"/>
        <end position="133"/>
    </location>
</feature>
<dbReference type="InterPro" id="IPR000292">
    <property type="entry name" value="For/NO2_transpt"/>
</dbReference>
<feature type="transmembrane region" description="Helical" evidence="6">
    <location>
        <begin position="60"/>
        <end position="85"/>
    </location>
</feature>
<evidence type="ECO:0000256" key="4">
    <source>
        <dbReference type="ARBA" id="ARBA00023136"/>
    </source>
</evidence>
<proteinExistence type="inferred from homology"/>
<sequence length="273" mass="27918">MLTISENLDYQSVYAVTRTGGAAKPWAFLVSSMLGGAFIGIADVFMMAAAGPLKAEHSPWAPLIGGAVFGIGLILCVFAGGELATSAMMTFTIGAAKRTITWVKGAGVLFAMLGGNLVGSVVFAGLVFGSGIAKEGTGAGRMLALMIEGKGHYAAGELFFRGILCNILVCLAIWIVTRSSSEMTKIIAMAWCLAAFVGSGFEHVVANMTTFSLGIMHGVEGATLGAMARNLALVGAGNIVGGALFVAAAYLAMRPTEDAAAEARSRAGVDVAH</sequence>
<keyword evidence="3 6" id="KW-1133">Transmembrane helix</keyword>
<keyword evidence="4 6" id="KW-0472">Membrane</keyword>
<feature type="transmembrane region" description="Helical" evidence="6">
    <location>
        <begin position="188"/>
        <end position="211"/>
    </location>
</feature>
<evidence type="ECO:0000313" key="8">
    <source>
        <dbReference type="Proteomes" id="UP000617426"/>
    </source>
</evidence>
<dbReference type="InterPro" id="IPR023271">
    <property type="entry name" value="Aquaporin-like"/>
</dbReference>
<dbReference type="Gene3D" id="1.20.1080.10">
    <property type="entry name" value="Glycerol uptake facilitator protein"/>
    <property type="match status" value="1"/>
</dbReference>
<comment type="similarity">
    <text evidence="5">Belongs to the FNT transporter (TC 1.A.16) family.</text>
</comment>
<evidence type="ECO:0000256" key="2">
    <source>
        <dbReference type="ARBA" id="ARBA00022692"/>
    </source>
</evidence>
<dbReference type="Proteomes" id="UP000617426">
    <property type="component" value="Unassembled WGS sequence"/>
</dbReference>
<dbReference type="Pfam" id="PF01226">
    <property type="entry name" value="Form_Nir_trans"/>
    <property type="match status" value="1"/>
</dbReference>
<evidence type="ECO:0000256" key="6">
    <source>
        <dbReference type="SAM" id="Phobius"/>
    </source>
</evidence>
<name>A0A923E7K6_9ACTO</name>
<dbReference type="GO" id="GO:0005886">
    <property type="term" value="C:plasma membrane"/>
    <property type="evidence" value="ECO:0007669"/>
    <property type="project" value="TreeGrafter"/>
</dbReference>
<keyword evidence="8" id="KW-1185">Reference proteome</keyword>
<protein>
    <submittedName>
        <fullName evidence="7">Nitrite transporter NirC</fullName>
    </submittedName>
</protein>
<evidence type="ECO:0000256" key="5">
    <source>
        <dbReference type="ARBA" id="ARBA00049660"/>
    </source>
</evidence>
<comment type="caution">
    <text evidence="7">The sequence shown here is derived from an EMBL/GenBank/DDBJ whole genome shotgun (WGS) entry which is preliminary data.</text>
</comment>
<dbReference type="InterPro" id="IPR024002">
    <property type="entry name" value="For/NO2_transpt_CS"/>
</dbReference>
<dbReference type="GO" id="GO:0015499">
    <property type="term" value="F:formate transmembrane transporter activity"/>
    <property type="evidence" value="ECO:0007669"/>
    <property type="project" value="TreeGrafter"/>
</dbReference>
<gene>
    <name evidence="7" type="ORF">HD592_001591</name>
</gene>
<dbReference type="AlphaFoldDB" id="A0A923E7K6"/>
<comment type="subcellular location">
    <subcellularLocation>
        <location evidence="1">Membrane</location>
        <topology evidence="1">Multi-pass membrane protein</topology>
    </subcellularLocation>
</comment>
<dbReference type="PROSITE" id="PS01006">
    <property type="entry name" value="FORMATE_NITRITE_TP_2"/>
    <property type="match status" value="1"/>
</dbReference>
<organism evidence="7 8">
    <name type="scientific">Schaalia hyovaginalis</name>
    <dbReference type="NCBI Taxonomy" id="29316"/>
    <lineage>
        <taxon>Bacteria</taxon>
        <taxon>Bacillati</taxon>
        <taxon>Actinomycetota</taxon>
        <taxon>Actinomycetes</taxon>
        <taxon>Actinomycetales</taxon>
        <taxon>Actinomycetaceae</taxon>
        <taxon>Schaalia</taxon>
    </lineage>
</organism>
<evidence type="ECO:0000313" key="7">
    <source>
        <dbReference type="EMBL" id="MBB6335026.1"/>
    </source>
</evidence>
<reference evidence="7" key="1">
    <citation type="submission" date="2020-08" db="EMBL/GenBank/DDBJ databases">
        <title>Sequencing the genomes of 1000 actinobacteria strains.</title>
        <authorList>
            <person name="Klenk H.-P."/>
        </authorList>
    </citation>
    <scope>NUCLEOTIDE SEQUENCE</scope>
    <source>
        <strain evidence="7">DSM 10695</strain>
    </source>
</reference>
<feature type="transmembrane region" description="Helical" evidence="6">
    <location>
        <begin position="26"/>
        <end position="48"/>
    </location>
</feature>
<keyword evidence="2 6" id="KW-0812">Transmembrane</keyword>
<dbReference type="EMBL" id="JACHMK010000001">
    <property type="protein sequence ID" value="MBB6335026.1"/>
    <property type="molecule type" value="Genomic_DNA"/>
</dbReference>
<evidence type="ECO:0000256" key="3">
    <source>
        <dbReference type="ARBA" id="ARBA00022989"/>
    </source>
</evidence>
<dbReference type="PANTHER" id="PTHR30520">
    <property type="entry name" value="FORMATE TRANSPORTER-RELATED"/>
    <property type="match status" value="1"/>
</dbReference>
<dbReference type="PANTHER" id="PTHR30520:SF8">
    <property type="entry name" value="NITRITE TRANSPORTER NIRC"/>
    <property type="match status" value="1"/>
</dbReference>
<dbReference type="RefSeq" id="WP_184453146.1">
    <property type="nucleotide sequence ID" value="NZ_JACHMK010000001.1"/>
</dbReference>
<feature type="transmembrane region" description="Helical" evidence="6">
    <location>
        <begin position="153"/>
        <end position="176"/>
    </location>
</feature>
<accession>A0A923E7K6</accession>